<evidence type="ECO:0008006" key="4">
    <source>
        <dbReference type="Google" id="ProtNLM"/>
    </source>
</evidence>
<reference evidence="3" key="1">
    <citation type="submission" date="2016-10" db="EMBL/GenBank/DDBJ databases">
        <authorList>
            <person name="Varghese N."/>
            <person name="Submissions S."/>
        </authorList>
    </citation>
    <scope>NUCLEOTIDE SEQUENCE [LARGE SCALE GENOMIC DNA]</scope>
    <source>
        <strain evidence="3">DSM 7165</strain>
    </source>
</reference>
<gene>
    <name evidence="2" type="ORF">SAMN05421831_11327</name>
</gene>
<dbReference type="Proteomes" id="UP000242999">
    <property type="component" value="Unassembled WGS sequence"/>
</dbReference>
<feature type="signal peptide" evidence="1">
    <location>
        <begin position="1"/>
        <end position="27"/>
    </location>
</feature>
<dbReference type="RefSeq" id="WP_093311702.1">
    <property type="nucleotide sequence ID" value="NZ_FNYH01000013.1"/>
</dbReference>
<evidence type="ECO:0000256" key="1">
    <source>
        <dbReference type="SAM" id="SignalP"/>
    </source>
</evidence>
<keyword evidence="3" id="KW-1185">Reference proteome</keyword>
<accession>A0A1H6TZK3</accession>
<protein>
    <recommendedName>
        <fullName evidence="4">Lipoprotein</fullName>
    </recommendedName>
</protein>
<dbReference type="AlphaFoldDB" id="A0A1H6TZK3"/>
<feature type="chain" id="PRO_5017429115" description="Lipoprotein" evidence="1">
    <location>
        <begin position="28"/>
        <end position="218"/>
    </location>
</feature>
<dbReference type="OrthoDB" id="6198432at2"/>
<proteinExistence type="predicted"/>
<dbReference type="EMBL" id="FNYH01000013">
    <property type="protein sequence ID" value="SEI85489.1"/>
    <property type="molecule type" value="Genomic_DNA"/>
</dbReference>
<keyword evidence="1" id="KW-0732">Signal</keyword>
<evidence type="ECO:0000313" key="2">
    <source>
        <dbReference type="EMBL" id="SEI85489.1"/>
    </source>
</evidence>
<dbReference type="PROSITE" id="PS51257">
    <property type="entry name" value="PROKAR_LIPOPROTEIN"/>
    <property type="match status" value="1"/>
</dbReference>
<dbReference type="STRING" id="64971.SAMN05421831_11327"/>
<evidence type="ECO:0000313" key="3">
    <source>
        <dbReference type="Proteomes" id="UP000242999"/>
    </source>
</evidence>
<sequence>MFSATKISKASRVLAALGLGLVLSACASREMDGSFSGSTSQRLVTHSIDDMVRELPESFGELAGYKVWLNSYFLHDNALKGYADQRLLTELEQTYGLVRADQAEHADIALTVFYTSLATNRDNFGISIPLGFIPGVNETASLNVITLEKFHGIAEMYYYLSPLSAKAQAIKDLSKPQRGPTLQAVVRTDALGLPFITIPISNLDRHEKEGIRGHLGAE</sequence>
<organism evidence="2 3">
    <name type="scientific">Allopseudospirillum japonicum</name>
    <dbReference type="NCBI Taxonomy" id="64971"/>
    <lineage>
        <taxon>Bacteria</taxon>
        <taxon>Pseudomonadati</taxon>
        <taxon>Pseudomonadota</taxon>
        <taxon>Gammaproteobacteria</taxon>
        <taxon>Oceanospirillales</taxon>
        <taxon>Oceanospirillaceae</taxon>
        <taxon>Allopseudospirillum</taxon>
    </lineage>
</organism>
<name>A0A1H6TZK3_9GAMM</name>